<evidence type="ECO:0000313" key="2">
    <source>
        <dbReference type="Proteomes" id="UP000436468"/>
    </source>
</evidence>
<dbReference type="GeneID" id="92956010"/>
<reference evidence="1 2" key="1">
    <citation type="submission" date="2019-12" db="EMBL/GenBank/DDBJ databases">
        <title>Draft genome sequences Bradyrhizobium cajani AMBPC1010, Bradyrhizobium pachyrhizi AMBPC1040 and Bradyrhizobium yuanmingense ALSPC3051, three plant growth promoting strains isolated from nodules of Cajanus cajan L. in Dominican Republic.</title>
        <authorList>
            <person name="Flores-Felix J.D."/>
            <person name="Araujo J."/>
            <person name="Diaz-Alcantara C."/>
            <person name="Gonzalez-Andres F."/>
            <person name="Velazquez E."/>
        </authorList>
    </citation>
    <scope>NUCLEOTIDE SEQUENCE [LARGE SCALE GENOMIC DNA]</scope>
    <source>
        <strain evidence="1 2">1040</strain>
    </source>
</reference>
<dbReference type="InterPro" id="IPR009057">
    <property type="entry name" value="Homeodomain-like_sf"/>
</dbReference>
<comment type="caution">
    <text evidence="1">The sequence shown here is derived from an EMBL/GenBank/DDBJ whole genome shotgun (WGS) entry which is preliminary data.</text>
</comment>
<dbReference type="SUPFAM" id="SSF46689">
    <property type="entry name" value="Homeodomain-like"/>
    <property type="match status" value="1"/>
</dbReference>
<evidence type="ECO:0000313" key="1">
    <source>
        <dbReference type="EMBL" id="MVT69050.1"/>
    </source>
</evidence>
<proteinExistence type="predicted"/>
<dbReference type="EMBL" id="WQNF01000025">
    <property type="protein sequence ID" value="MVT69050.1"/>
    <property type="molecule type" value="Genomic_DNA"/>
</dbReference>
<name>A0A0R3BXB8_9BRAD</name>
<dbReference type="Proteomes" id="UP000436468">
    <property type="component" value="Unassembled WGS sequence"/>
</dbReference>
<keyword evidence="2" id="KW-1185">Reference proteome</keyword>
<organism evidence="1 2">
    <name type="scientific">Bradyrhizobium pachyrhizi</name>
    <dbReference type="NCBI Taxonomy" id="280333"/>
    <lineage>
        <taxon>Bacteria</taxon>
        <taxon>Pseudomonadati</taxon>
        <taxon>Pseudomonadota</taxon>
        <taxon>Alphaproteobacteria</taxon>
        <taxon>Hyphomicrobiales</taxon>
        <taxon>Nitrobacteraceae</taxon>
        <taxon>Bradyrhizobium</taxon>
    </lineage>
</organism>
<sequence length="124" mass="14016">MRRHSTEEISSKVKQAEELMARGQSQAQACKVLGVSVMTFHRWRKQEAARGHQANGTVTEFAARTDDRDGIPPVHNRIDELRLENERLRRIVTDLLLEKMKIEEKLALRSGGGSGLPRRGEAQS</sequence>
<protein>
    <submittedName>
        <fullName evidence="1">Helix-turn-helix domain-containing protein</fullName>
    </submittedName>
</protein>
<dbReference type="AlphaFoldDB" id="A0A0R3BXB8"/>
<dbReference type="RefSeq" id="WP_018270679.1">
    <property type="nucleotide sequence ID" value="NZ_CP121667.1"/>
</dbReference>
<gene>
    <name evidence="1" type="ORF">GPL21_28570</name>
</gene>
<dbReference type="Pfam" id="PF13384">
    <property type="entry name" value="HTH_23"/>
    <property type="match status" value="1"/>
</dbReference>
<accession>A0A0R3BXB8</accession>